<reference evidence="10 11" key="1">
    <citation type="journal article" date="2013" name="BMC Genomics">
        <title>Genomes of "Spiribacter", a streamlined, successful halophilic bacterium.</title>
        <authorList>
            <person name="Lopez-Perez M."/>
            <person name="Ghai R."/>
            <person name="Leon M.J."/>
            <person name="Rodriguez-Olmos A."/>
            <person name="Copa-Patino J.L."/>
            <person name="Soliveri J."/>
            <person name="Sanchez-Porro C."/>
            <person name="Ventosa A."/>
            <person name="Rodriguez-Valera F."/>
        </authorList>
    </citation>
    <scope>NUCLEOTIDE SEQUENCE [LARGE SCALE GENOMIC DNA]</scope>
    <source>
        <strain evidence="10 11">UAH-SP71</strain>
    </source>
</reference>
<dbReference type="Pfam" id="PF02472">
    <property type="entry name" value="ExbD"/>
    <property type="match status" value="1"/>
</dbReference>
<keyword evidence="6 9" id="KW-0472">Membrane</keyword>
<keyword evidence="7" id="KW-0813">Transport</keyword>
<gene>
    <name evidence="10" type="ORF">SPICUR_05715</name>
</gene>
<dbReference type="EMBL" id="CP005990">
    <property type="protein sequence ID" value="AGY92116.1"/>
    <property type="molecule type" value="Genomic_DNA"/>
</dbReference>
<dbReference type="RefSeq" id="WP_023366958.1">
    <property type="nucleotide sequence ID" value="NC_022664.1"/>
</dbReference>
<dbReference type="HOGENOM" id="CLU_085305_3_5_6"/>
<dbReference type="GO" id="GO:0005886">
    <property type="term" value="C:plasma membrane"/>
    <property type="evidence" value="ECO:0007669"/>
    <property type="project" value="UniProtKB-SubCell"/>
</dbReference>
<evidence type="ECO:0000256" key="7">
    <source>
        <dbReference type="RuleBase" id="RU003879"/>
    </source>
</evidence>
<evidence type="ECO:0008006" key="12">
    <source>
        <dbReference type="Google" id="ProtNLM"/>
    </source>
</evidence>
<keyword evidence="7" id="KW-0653">Protein transport</keyword>
<name>U5T4C2_9GAMM</name>
<dbReference type="STRING" id="1335757.SPICUR_05715"/>
<evidence type="ECO:0000256" key="3">
    <source>
        <dbReference type="ARBA" id="ARBA00022475"/>
    </source>
</evidence>
<evidence type="ECO:0000256" key="4">
    <source>
        <dbReference type="ARBA" id="ARBA00022692"/>
    </source>
</evidence>
<sequence>MIRLTPLIDVIFILLIFFMLASTLETRERLPVALAADADGTDSDPSTERVQLESSAAVVGSQRLSTDRLVTVLNQRLSAADETTIRLQPQPGVSLQRTLNVLATLRASGLTVSLTGIDASQ</sequence>
<evidence type="ECO:0000256" key="6">
    <source>
        <dbReference type="ARBA" id="ARBA00023136"/>
    </source>
</evidence>
<organism evidence="10 11">
    <name type="scientific">Spiribacter curvatus</name>
    <dbReference type="NCBI Taxonomy" id="1335757"/>
    <lineage>
        <taxon>Bacteria</taxon>
        <taxon>Pseudomonadati</taxon>
        <taxon>Pseudomonadota</taxon>
        <taxon>Gammaproteobacteria</taxon>
        <taxon>Chromatiales</taxon>
        <taxon>Ectothiorhodospiraceae</taxon>
        <taxon>Spiribacter</taxon>
    </lineage>
</organism>
<dbReference type="GO" id="GO:0015031">
    <property type="term" value="P:protein transport"/>
    <property type="evidence" value="ECO:0007669"/>
    <property type="project" value="UniProtKB-KW"/>
</dbReference>
<evidence type="ECO:0000313" key="11">
    <source>
        <dbReference type="Proteomes" id="UP000017640"/>
    </source>
</evidence>
<keyword evidence="11" id="KW-1185">Reference proteome</keyword>
<protein>
    <recommendedName>
        <fullName evidence="12">Biopolymer transporter ExbD</fullName>
    </recommendedName>
</protein>
<evidence type="ECO:0000313" key="10">
    <source>
        <dbReference type="EMBL" id="AGY92116.1"/>
    </source>
</evidence>
<evidence type="ECO:0000256" key="9">
    <source>
        <dbReference type="SAM" id="Phobius"/>
    </source>
</evidence>
<comment type="subcellular location">
    <subcellularLocation>
        <location evidence="1">Cell membrane</location>
        <topology evidence="1">Single-pass membrane protein</topology>
    </subcellularLocation>
    <subcellularLocation>
        <location evidence="7">Cell membrane</location>
        <topology evidence="7">Single-pass type II membrane protein</topology>
    </subcellularLocation>
</comment>
<feature type="transmembrane region" description="Helical" evidence="9">
    <location>
        <begin position="6"/>
        <end position="24"/>
    </location>
</feature>
<evidence type="ECO:0000256" key="1">
    <source>
        <dbReference type="ARBA" id="ARBA00004162"/>
    </source>
</evidence>
<dbReference type="GO" id="GO:0022857">
    <property type="term" value="F:transmembrane transporter activity"/>
    <property type="evidence" value="ECO:0007669"/>
    <property type="project" value="InterPro"/>
</dbReference>
<accession>U5T4C2</accession>
<proteinExistence type="inferred from homology"/>
<dbReference type="InterPro" id="IPR003400">
    <property type="entry name" value="ExbD"/>
</dbReference>
<evidence type="ECO:0000256" key="5">
    <source>
        <dbReference type="ARBA" id="ARBA00022989"/>
    </source>
</evidence>
<evidence type="ECO:0000256" key="8">
    <source>
        <dbReference type="SAM" id="MobiDB-lite"/>
    </source>
</evidence>
<feature type="region of interest" description="Disordered" evidence="8">
    <location>
        <begin position="35"/>
        <end position="54"/>
    </location>
</feature>
<dbReference type="eggNOG" id="COG0848">
    <property type="taxonomic scope" value="Bacteria"/>
</dbReference>
<comment type="similarity">
    <text evidence="2 7">Belongs to the ExbD/TolR family.</text>
</comment>
<evidence type="ECO:0000256" key="2">
    <source>
        <dbReference type="ARBA" id="ARBA00005811"/>
    </source>
</evidence>
<dbReference type="Proteomes" id="UP000017640">
    <property type="component" value="Chromosome"/>
</dbReference>
<keyword evidence="3" id="KW-1003">Cell membrane</keyword>
<dbReference type="KEGG" id="spiu:SPICUR_05715"/>
<keyword evidence="5 9" id="KW-1133">Transmembrane helix</keyword>
<dbReference type="PANTHER" id="PTHR30558:SF3">
    <property type="entry name" value="BIOPOLYMER TRANSPORT PROTEIN EXBD-RELATED"/>
    <property type="match status" value="1"/>
</dbReference>
<dbReference type="PANTHER" id="PTHR30558">
    <property type="entry name" value="EXBD MEMBRANE COMPONENT OF PMF-DRIVEN MACROMOLECULE IMPORT SYSTEM"/>
    <property type="match status" value="1"/>
</dbReference>
<dbReference type="AlphaFoldDB" id="U5T4C2"/>
<keyword evidence="4 7" id="KW-0812">Transmembrane</keyword>